<dbReference type="AlphaFoldDB" id="A0A5S9QLI9"/>
<dbReference type="Proteomes" id="UP000434580">
    <property type="component" value="Unassembled WGS sequence"/>
</dbReference>
<organism evidence="1 2">
    <name type="scientific">BD1-7 clade bacterium</name>
    <dbReference type="NCBI Taxonomy" id="2029982"/>
    <lineage>
        <taxon>Bacteria</taxon>
        <taxon>Pseudomonadati</taxon>
        <taxon>Pseudomonadota</taxon>
        <taxon>Gammaproteobacteria</taxon>
        <taxon>Cellvibrionales</taxon>
        <taxon>Spongiibacteraceae</taxon>
        <taxon>BD1-7 clade</taxon>
    </lineage>
</organism>
<protein>
    <recommendedName>
        <fullName evidence="3">Thioredoxin domain-containing protein</fullName>
    </recommendedName>
</protein>
<dbReference type="Pfam" id="PF09695">
    <property type="entry name" value="YtfJ_HI0045"/>
    <property type="match status" value="1"/>
</dbReference>
<sequence length="202" mass="22506">MRILPLLIGCQMAIVVSTTNAHPGGHEHTSTPHAPDNVEIGKPLPELDILQAGQLHYDKKNDKITYSSWNSSTLKGKPYIVQYLPARSNTGQMNVPLNDALLAIDKQNRCRIVSVVDVNDHDWGTGIFIKGAMESNFKRTPLCVVVADNKGVGKKVWSYKNLENVTMIIDKDGMVKYEYVGKLNKLQIKNIIKLLNSLPGWN</sequence>
<gene>
    <name evidence="1" type="primary">ytfJ</name>
    <name evidence="1" type="ORF">DPBNPPHM_02383</name>
</gene>
<dbReference type="InterPro" id="IPR006513">
    <property type="entry name" value="YtfJ_HI0045"/>
</dbReference>
<proteinExistence type="predicted"/>
<accession>A0A5S9QLI9</accession>
<dbReference type="EMBL" id="CACSII010000020">
    <property type="protein sequence ID" value="CAA0118983.1"/>
    <property type="molecule type" value="Genomic_DNA"/>
</dbReference>
<reference evidence="1 2" key="1">
    <citation type="submission" date="2019-11" db="EMBL/GenBank/DDBJ databases">
        <authorList>
            <person name="Holert J."/>
        </authorList>
    </citation>
    <scope>NUCLEOTIDE SEQUENCE [LARGE SCALE GENOMIC DNA]</scope>
    <source>
        <strain evidence="1">BC5_2</strain>
    </source>
</reference>
<evidence type="ECO:0000313" key="1">
    <source>
        <dbReference type="EMBL" id="CAA0118983.1"/>
    </source>
</evidence>
<name>A0A5S9QLI9_9GAMM</name>
<evidence type="ECO:0000313" key="2">
    <source>
        <dbReference type="Proteomes" id="UP000434580"/>
    </source>
</evidence>
<evidence type="ECO:0008006" key="3">
    <source>
        <dbReference type="Google" id="ProtNLM"/>
    </source>
</evidence>